<feature type="compositionally biased region" description="Low complexity" evidence="1">
    <location>
        <begin position="240"/>
        <end position="257"/>
    </location>
</feature>
<keyword evidence="2" id="KW-1133">Transmembrane helix</keyword>
<feature type="region of interest" description="Disordered" evidence="1">
    <location>
        <begin position="240"/>
        <end position="265"/>
    </location>
</feature>
<protein>
    <submittedName>
        <fullName evidence="3">Uncharacterized protein</fullName>
    </submittedName>
</protein>
<keyword evidence="2" id="KW-0472">Membrane</keyword>
<feature type="compositionally biased region" description="Low complexity" evidence="1">
    <location>
        <begin position="147"/>
        <end position="163"/>
    </location>
</feature>
<dbReference type="SUPFAM" id="SSF49785">
    <property type="entry name" value="Galactose-binding domain-like"/>
    <property type="match status" value="1"/>
</dbReference>
<feature type="compositionally biased region" description="Basic residues" evidence="1">
    <location>
        <begin position="126"/>
        <end position="146"/>
    </location>
</feature>
<feature type="compositionally biased region" description="Low complexity" evidence="1">
    <location>
        <begin position="176"/>
        <end position="227"/>
    </location>
</feature>
<feature type="compositionally biased region" description="Basic residues" evidence="1">
    <location>
        <begin position="164"/>
        <end position="175"/>
    </location>
</feature>
<organism evidence="3 4">
    <name type="scientific">Rotaria magnacalcarata</name>
    <dbReference type="NCBI Taxonomy" id="392030"/>
    <lineage>
        <taxon>Eukaryota</taxon>
        <taxon>Metazoa</taxon>
        <taxon>Spiralia</taxon>
        <taxon>Gnathifera</taxon>
        <taxon>Rotifera</taxon>
        <taxon>Eurotatoria</taxon>
        <taxon>Bdelloidea</taxon>
        <taxon>Philodinida</taxon>
        <taxon>Philodinidae</taxon>
        <taxon>Rotaria</taxon>
    </lineage>
</organism>
<evidence type="ECO:0000256" key="1">
    <source>
        <dbReference type="SAM" id="MobiDB-lite"/>
    </source>
</evidence>
<reference evidence="3" key="1">
    <citation type="submission" date="2021-02" db="EMBL/GenBank/DDBJ databases">
        <authorList>
            <person name="Nowell W R."/>
        </authorList>
    </citation>
    <scope>NUCLEOTIDE SEQUENCE</scope>
</reference>
<dbReference type="AlphaFoldDB" id="A0A8S2PTF1"/>
<feature type="region of interest" description="Disordered" evidence="1">
    <location>
        <begin position="125"/>
        <end position="227"/>
    </location>
</feature>
<dbReference type="Gene3D" id="2.60.120.260">
    <property type="entry name" value="Galactose-binding domain-like"/>
    <property type="match status" value="1"/>
</dbReference>
<feature type="region of interest" description="Disordered" evidence="1">
    <location>
        <begin position="59"/>
        <end position="78"/>
    </location>
</feature>
<feature type="transmembrane region" description="Helical" evidence="2">
    <location>
        <begin position="101"/>
        <end position="120"/>
    </location>
</feature>
<feature type="compositionally biased region" description="Polar residues" evidence="1">
    <location>
        <begin position="59"/>
        <end position="71"/>
    </location>
</feature>
<comment type="caution">
    <text evidence="3">The sequence shown here is derived from an EMBL/GenBank/DDBJ whole genome shotgun (WGS) entry which is preliminary data.</text>
</comment>
<dbReference type="Proteomes" id="UP000676336">
    <property type="component" value="Unassembled WGS sequence"/>
</dbReference>
<name>A0A8S2PTF1_9BILA</name>
<proteinExistence type="predicted"/>
<accession>A0A8S2PTF1</accession>
<evidence type="ECO:0000313" key="3">
    <source>
        <dbReference type="EMBL" id="CAF4070415.1"/>
    </source>
</evidence>
<keyword evidence="2" id="KW-0812">Transmembrane</keyword>
<gene>
    <name evidence="3" type="ORF">SMN809_LOCUS15710</name>
</gene>
<evidence type="ECO:0000256" key="2">
    <source>
        <dbReference type="SAM" id="Phobius"/>
    </source>
</evidence>
<evidence type="ECO:0000313" key="4">
    <source>
        <dbReference type="Proteomes" id="UP000676336"/>
    </source>
</evidence>
<dbReference type="InterPro" id="IPR008979">
    <property type="entry name" value="Galactose-bd-like_sf"/>
</dbReference>
<dbReference type="EMBL" id="CAJOBI010006827">
    <property type="protein sequence ID" value="CAF4070415.1"/>
    <property type="molecule type" value="Genomic_DNA"/>
</dbReference>
<sequence length="421" mass="47955">MQVSRISAAPCQPRVIRVNPKSILSNNNINNAGVHGSLSVSPVTQKNLSLSFSNGALNSRSNFGLNRQSRVSPEERDSWYNITKQSQANRNNQRQLSGRQAWCLLCSVLAVGLIVCAVIGTDVAPPHRRQSQRRQQRQRQHQRQLHQRQQQPRPHQPQQQLLLHQRRQAQHRHPRQQQPQLHRQQQHQRQQQPQRRQQQQVPQQQVRQQQVQQQQQQQPKQHQQHQLPLQLRRPAPQLQQLQKLQLQQQVPTTTTTTSPTCGKNPDTTGAIFSFATANIALTYTRYSYPFTASDSSSTVTFILTGDDGAKMHYWLLDDVSVNDTATNTNILVNGNFDQGTLNGWTQFCATDANCGNGDYGQLTTSPCRSAAYCYMDKCDNGGYYDYLLQSFDTVTGNYYILSFYIRAYANGGPHLAFVMLS</sequence>